<sequence length="324" mass="36402">MPTTHRLFWWNLENLFDTVNSTNRTEKLQRTLNKELKGWTAAILSKKIAQLNKVITALNPDILGVCEVENLPVLQQLVDAMSTALNRPYKVLHQDTKDARGIDVAFIYDSSKYTPKGELFSLEVMRRNATRDIVQVQLQTKAGNLLVLLGNHWPARSDGKYESEPFRMMVGEVLSYWVKRIHEIEGKGASIVAMGDFNDEPFDRSLVEYAKSTHISKQIENSTTTDYLYNLSAACINGKMGTYVFGNEINVLDQFLVSKAIAVKTKLSRFSVAAPVRICHDAVPGMVKGEYNAPVKFGRPAEASTFNKEGFSDHLPIALTLEEK</sequence>
<keyword evidence="2" id="KW-0378">Hydrolase</keyword>
<feature type="domain" description="Endonuclease/exonuclease/phosphatase" evidence="1">
    <location>
        <begin position="9"/>
        <end position="322"/>
    </location>
</feature>
<evidence type="ECO:0000313" key="3">
    <source>
        <dbReference type="Proteomes" id="UP000426027"/>
    </source>
</evidence>
<dbReference type="GO" id="GO:0004527">
    <property type="term" value="F:exonuclease activity"/>
    <property type="evidence" value="ECO:0007669"/>
    <property type="project" value="UniProtKB-KW"/>
</dbReference>
<dbReference type="Proteomes" id="UP000426027">
    <property type="component" value="Chromosome"/>
</dbReference>
<proteinExistence type="predicted"/>
<organism evidence="2 3">
    <name type="scientific">Phnomibacter ginsenosidimutans</name>
    <dbReference type="NCBI Taxonomy" id="2676868"/>
    <lineage>
        <taxon>Bacteria</taxon>
        <taxon>Pseudomonadati</taxon>
        <taxon>Bacteroidota</taxon>
        <taxon>Chitinophagia</taxon>
        <taxon>Chitinophagales</taxon>
        <taxon>Chitinophagaceae</taxon>
        <taxon>Phnomibacter</taxon>
    </lineage>
</organism>
<dbReference type="Gene3D" id="3.60.10.10">
    <property type="entry name" value="Endonuclease/exonuclease/phosphatase"/>
    <property type="match status" value="1"/>
</dbReference>
<dbReference type="KEGG" id="fls:GLV81_11085"/>
<dbReference type="PANTHER" id="PTHR42834">
    <property type="entry name" value="ENDONUCLEASE/EXONUCLEASE/PHOSPHATASE FAMILY PROTEIN (AFU_ORTHOLOGUE AFUA_3G09210)"/>
    <property type="match status" value="1"/>
</dbReference>
<keyword evidence="2" id="KW-0540">Nuclease</keyword>
<name>A0A6I6H1R9_9BACT</name>
<evidence type="ECO:0000313" key="2">
    <source>
        <dbReference type="EMBL" id="QGW28571.1"/>
    </source>
</evidence>
<keyword evidence="2" id="KW-0255">Endonuclease</keyword>
<protein>
    <submittedName>
        <fullName evidence="2">Endonuclease/exonuclease/phosphatase</fullName>
    </submittedName>
</protein>
<dbReference type="SUPFAM" id="SSF56219">
    <property type="entry name" value="DNase I-like"/>
    <property type="match status" value="1"/>
</dbReference>
<evidence type="ECO:0000259" key="1">
    <source>
        <dbReference type="Pfam" id="PF19580"/>
    </source>
</evidence>
<accession>A0A6I6H1R9</accession>
<dbReference type="GO" id="GO:0004519">
    <property type="term" value="F:endonuclease activity"/>
    <property type="evidence" value="ECO:0007669"/>
    <property type="project" value="UniProtKB-KW"/>
</dbReference>
<keyword evidence="2" id="KW-0269">Exonuclease</keyword>
<dbReference type="InterPro" id="IPR036691">
    <property type="entry name" value="Endo/exonu/phosph_ase_sf"/>
</dbReference>
<dbReference type="RefSeq" id="WP_157478924.1">
    <property type="nucleotide sequence ID" value="NZ_CP046566.1"/>
</dbReference>
<dbReference type="Pfam" id="PF19580">
    <property type="entry name" value="Exo_endo_phos_3"/>
    <property type="match status" value="1"/>
</dbReference>
<gene>
    <name evidence="2" type="ORF">GLV81_11085</name>
</gene>
<dbReference type="InterPro" id="IPR005135">
    <property type="entry name" value="Endo/exonuclease/phosphatase"/>
</dbReference>
<dbReference type="EMBL" id="CP046566">
    <property type="protein sequence ID" value="QGW28571.1"/>
    <property type="molecule type" value="Genomic_DNA"/>
</dbReference>
<reference evidence="2 3" key="1">
    <citation type="submission" date="2019-11" db="EMBL/GenBank/DDBJ databases">
        <authorList>
            <person name="Im W.T."/>
        </authorList>
    </citation>
    <scope>NUCLEOTIDE SEQUENCE [LARGE SCALE GENOMIC DNA]</scope>
    <source>
        <strain evidence="2 3">SB-02</strain>
    </source>
</reference>
<dbReference type="AlphaFoldDB" id="A0A6I6H1R9"/>
<dbReference type="PANTHER" id="PTHR42834:SF1">
    <property type="entry name" value="ENDONUCLEASE_EXONUCLEASE_PHOSPHATASE FAMILY PROTEIN (AFU_ORTHOLOGUE AFUA_3G09210)"/>
    <property type="match status" value="1"/>
</dbReference>
<keyword evidence="3" id="KW-1185">Reference proteome</keyword>